<dbReference type="STRING" id="585529.HMPREF0291_11601"/>
<accession>D7WCR3</accession>
<dbReference type="EMBL" id="ACLJ02000003">
    <property type="protein sequence ID" value="EFK53944.1"/>
    <property type="molecule type" value="Genomic_DNA"/>
</dbReference>
<name>D7WCR3_9CORY</name>
<feature type="compositionally biased region" description="Polar residues" evidence="1">
    <location>
        <begin position="10"/>
        <end position="26"/>
    </location>
</feature>
<dbReference type="AlphaFoldDB" id="D7WCR3"/>
<gene>
    <name evidence="2" type="ORF">HMPREF0291_11601</name>
</gene>
<dbReference type="Proteomes" id="UP000004208">
    <property type="component" value="Unassembled WGS sequence"/>
</dbReference>
<feature type="region of interest" description="Disordered" evidence="1">
    <location>
        <begin position="1"/>
        <end position="26"/>
    </location>
</feature>
<evidence type="ECO:0000313" key="2">
    <source>
        <dbReference type="EMBL" id="EFK53944.1"/>
    </source>
</evidence>
<comment type="caution">
    <text evidence="2">The sequence shown here is derived from an EMBL/GenBank/DDBJ whole genome shotgun (WGS) entry which is preliminary data.</text>
</comment>
<keyword evidence="3" id="KW-1185">Reference proteome</keyword>
<sequence length="49" mass="5141">MSEVLVPSLSAPSESSTALSPAETPTIQEAKEKSVAIHRELQALIAQGH</sequence>
<evidence type="ECO:0000313" key="3">
    <source>
        <dbReference type="Proteomes" id="UP000004208"/>
    </source>
</evidence>
<protein>
    <submittedName>
        <fullName evidence="2">Uncharacterized protein</fullName>
    </submittedName>
</protein>
<evidence type="ECO:0000256" key="1">
    <source>
        <dbReference type="SAM" id="MobiDB-lite"/>
    </source>
</evidence>
<dbReference type="HOGENOM" id="CLU_3134601_0_0_11"/>
<organism evidence="2 3">
    <name type="scientific">Corynebacterium genitalium ATCC 33030</name>
    <dbReference type="NCBI Taxonomy" id="585529"/>
    <lineage>
        <taxon>Bacteria</taxon>
        <taxon>Bacillati</taxon>
        <taxon>Actinomycetota</taxon>
        <taxon>Actinomycetes</taxon>
        <taxon>Mycobacteriales</taxon>
        <taxon>Corynebacteriaceae</taxon>
        <taxon>Corynebacterium</taxon>
    </lineage>
</organism>
<reference evidence="2" key="1">
    <citation type="submission" date="2010-06" db="EMBL/GenBank/DDBJ databases">
        <authorList>
            <person name="Muzny D."/>
            <person name="Qin X."/>
            <person name="Buhay C."/>
            <person name="Dugan-Rocha S."/>
            <person name="Ding Y."/>
            <person name="Chen G."/>
            <person name="Hawes A."/>
            <person name="Holder M."/>
            <person name="Jhangiani S."/>
            <person name="Johnson A."/>
            <person name="Khan Z."/>
            <person name="Li Z."/>
            <person name="Liu W."/>
            <person name="Liu X."/>
            <person name="Perez L."/>
            <person name="Shen H."/>
            <person name="Wang Q."/>
            <person name="Watt J."/>
            <person name="Xi L."/>
            <person name="Xin Y."/>
            <person name="Zhou J."/>
            <person name="Deng J."/>
            <person name="Jiang H."/>
            <person name="Liu Y."/>
            <person name="Qu J."/>
            <person name="Song X.-Z."/>
            <person name="Zhang L."/>
            <person name="Villasana D."/>
            <person name="Johnson A."/>
            <person name="Liu J."/>
            <person name="Liyanage D."/>
            <person name="Lorensuhewa L."/>
            <person name="Robinson T."/>
            <person name="Song A."/>
            <person name="Song B.-B."/>
            <person name="Dinh H."/>
            <person name="Thornton R."/>
            <person name="Coyle M."/>
            <person name="Francisco L."/>
            <person name="Jackson L."/>
            <person name="Javaid M."/>
            <person name="Korchina V."/>
            <person name="Kovar C."/>
            <person name="Mata R."/>
            <person name="Mathew T."/>
            <person name="Ngo R."/>
            <person name="Nguyen L."/>
            <person name="Nguyen N."/>
            <person name="Okwuonu G."/>
            <person name="Ongeri F."/>
            <person name="Pham C."/>
            <person name="Simmons D."/>
            <person name="Wilczek-Boney K."/>
            <person name="Hale W."/>
            <person name="Jakkamsetti A."/>
            <person name="Pham P."/>
            <person name="Ruth R."/>
            <person name="San Lucas F."/>
            <person name="Warren J."/>
            <person name="Zhang J."/>
            <person name="Zhao Z."/>
            <person name="Zhou C."/>
            <person name="Zhu D."/>
            <person name="Lee S."/>
            <person name="Bess C."/>
            <person name="Blankenburg K."/>
            <person name="Forbes L."/>
            <person name="Fu Q."/>
            <person name="Gubbala S."/>
            <person name="Hirani K."/>
            <person name="Jayaseelan J.C."/>
            <person name="Lara F."/>
            <person name="Munidasa M."/>
            <person name="Palculict T."/>
            <person name="Patil S."/>
            <person name="Pu L.-L."/>
            <person name="Saada N."/>
            <person name="Tang L."/>
            <person name="Weissenberger G."/>
            <person name="Zhu Y."/>
            <person name="Hemphill L."/>
            <person name="Shang Y."/>
            <person name="Youmans B."/>
            <person name="Ayvaz T."/>
            <person name="Ross M."/>
            <person name="Santibanez J."/>
            <person name="Aqrawi P."/>
            <person name="Gross S."/>
            <person name="Joshi V."/>
            <person name="Fowler G."/>
            <person name="Nazareth L."/>
            <person name="Reid J."/>
            <person name="Worley K."/>
            <person name="Petrosino J."/>
            <person name="Highlander S."/>
            <person name="Gibbs R."/>
        </authorList>
    </citation>
    <scope>NUCLEOTIDE SEQUENCE [LARGE SCALE GENOMIC DNA]</scope>
    <source>
        <strain evidence="2">ATCC 33030</strain>
    </source>
</reference>
<proteinExistence type="predicted"/>